<evidence type="ECO:0000256" key="2">
    <source>
        <dbReference type="ARBA" id="ARBA00005179"/>
    </source>
</evidence>
<dbReference type="PANTHER" id="PTHR47356">
    <property type="entry name" value="FAD-DEPENDENT MONOOXYGENASE ASQG-RELATED"/>
    <property type="match status" value="1"/>
</dbReference>
<keyword evidence="5" id="KW-0274">FAD</keyword>
<evidence type="ECO:0000256" key="1">
    <source>
        <dbReference type="ARBA" id="ARBA00001974"/>
    </source>
</evidence>
<comment type="caution">
    <text evidence="8">The sequence shown here is derived from an EMBL/GenBank/DDBJ whole genome shotgun (WGS) entry which is preliminary data.</text>
</comment>
<dbReference type="InterPro" id="IPR050562">
    <property type="entry name" value="FAD_mOase_fung"/>
</dbReference>
<protein>
    <submittedName>
        <fullName evidence="8">Monooxygenase</fullName>
    </submittedName>
</protein>
<proteinExistence type="inferred from homology"/>
<dbReference type="GO" id="GO:0004497">
    <property type="term" value="F:monooxygenase activity"/>
    <property type="evidence" value="ECO:0007669"/>
    <property type="project" value="UniProtKB-KW"/>
</dbReference>
<sequence length="438" mass="48553">MAEPPFSTTFRAIIVGAGPVGLYLAHALSRANIDYVVLEQHGSVHRDRGAGVLLYPQTLRLLDQLGLYEKAQKDFIVNCTQTDLLTANGRVIKSTPLWSKLSEQHAYPMAGVSRAQLIALLYEDLPEKETRIKTGAAVLEIEAGENGVTVHLKDGSTVEGSMVIGVGGVHSTTRQMMQQQLAQTPPGTSSMIATHHGLYGSFQPPPSLNLEVGTFYQSRGNGVVSQIMIGANRAHFSIVRPNSSPTAESKQYIPEDRDRLAEELASICVAPGVRFRDVWETAAMETVALVDQEEGYCNKWYHERVVLAGDAVHKSTSVTGMGVNTGLDSAAALANELYRTLQSEPDPSTRALEGAFARYQQKRTFEAGRLYDVGRKQVRGVTWQTWVDWFWDRIVNPWIGVDQVVARFEKLIKRGQMLEYVTFIDREVRVPWDHTPTV</sequence>
<evidence type="ECO:0000256" key="6">
    <source>
        <dbReference type="ARBA" id="ARBA00023002"/>
    </source>
</evidence>
<evidence type="ECO:0000256" key="4">
    <source>
        <dbReference type="ARBA" id="ARBA00022630"/>
    </source>
</evidence>
<comment type="similarity">
    <text evidence="3">Belongs to the paxM FAD-dependent monooxygenase family.</text>
</comment>
<keyword evidence="8" id="KW-0503">Monooxygenase</keyword>
<comment type="cofactor">
    <cofactor evidence="1">
        <name>FAD</name>
        <dbReference type="ChEBI" id="CHEBI:57692"/>
    </cofactor>
</comment>
<feature type="domain" description="FAD-binding" evidence="7">
    <location>
        <begin position="12"/>
        <end position="344"/>
    </location>
</feature>
<evidence type="ECO:0000313" key="9">
    <source>
        <dbReference type="Proteomes" id="UP001444661"/>
    </source>
</evidence>
<dbReference type="EMBL" id="JAQQWK010000012">
    <property type="protein sequence ID" value="KAK8022842.1"/>
    <property type="molecule type" value="Genomic_DNA"/>
</dbReference>
<dbReference type="SUPFAM" id="SSF51905">
    <property type="entry name" value="FAD/NAD(P)-binding domain"/>
    <property type="match status" value="1"/>
</dbReference>
<comment type="pathway">
    <text evidence="2">Secondary metabolite biosynthesis.</text>
</comment>
<keyword evidence="9" id="KW-1185">Reference proteome</keyword>
<dbReference type="InterPro" id="IPR036188">
    <property type="entry name" value="FAD/NAD-bd_sf"/>
</dbReference>
<gene>
    <name evidence="8" type="ORF">PG993_013609</name>
</gene>
<dbReference type="InterPro" id="IPR002938">
    <property type="entry name" value="FAD-bd"/>
</dbReference>
<evidence type="ECO:0000256" key="5">
    <source>
        <dbReference type="ARBA" id="ARBA00022827"/>
    </source>
</evidence>
<evidence type="ECO:0000313" key="8">
    <source>
        <dbReference type="EMBL" id="KAK8022842.1"/>
    </source>
</evidence>
<dbReference type="PANTHER" id="PTHR47356:SF2">
    <property type="entry name" value="FAD-BINDING DOMAIN-CONTAINING PROTEIN-RELATED"/>
    <property type="match status" value="1"/>
</dbReference>
<keyword evidence="6" id="KW-0560">Oxidoreductase</keyword>
<name>A0ABR1RY32_9PEZI</name>
<accession>A0ABR1RY32</accession>
<dbReference type="Proteomes" id="UP001444661">
    <property type="component" value="Unassembled WGS sequence"/>
</dbReference>
<dbReference type="Pfam" id="PF01494">
    <property type="entry name" value="FAD_binding_3"/>
    <property type="match status" value="1"/>
</dbReference>
<organism evidence="8 9">
    <name type="scientific">Apiospora rasikravindrae</name>
    <dbReference type="NCBI Taxonomy" id="990691"/>
    <lineage>
        <taxon>Eukaryota</taxon>
        <taxon>Fungi</taxon>
        <taxon>Dikarya</taxon>
        <taxon>Ascomycota</taxon>
        <taxon>Pezizomycotina</taxon>
        <taxon>Sordariomycetes</taxon>
        <taxon>Xylariomycetidae</taxon>
        <taxon>Amphisphaeriales</taxon>
        <taxon>Apiosporaceae</taxon>
        <taxon>Apiospora</taxon>
    </lineage>
</organism>
<evidence type="ECO:0000256" key="3">
    <source>
        <dbReference type="ARBA" id="ARBA00007992"/>
    </source>
</evidence>
<dbReference type="PRINTS" id="PR00420">
    <property type="entry name" value="RNGMNOXGNASE"/>
</dbReference>
<dbReference type="Gene3D" id="3.50.50.60">
    <property type="entry name" value="FAD/NAD(P)-binding domain"/>
    <property type="match status" value="1"/>
</dbReference>
<reference evidence="8 9" key="1">
    <citation type="submission" date="2023-01" db="EMBL/GenBank/DDBJ databases">
        <title>Analysis of 21 Apiospora genomes using comparative genomics revels a genus with tremendous synthesis potential of carbohydrate active enzymes and secondary metabolites.</title>
        <authorList>
            <person name="Sorensen T."/>
        </authorList>
    </citation>
    <scope>NUCLEOTIDE SEQUENCE [LARGE SCALE GENOMIC DNA]</scope>
    <source>
        <strain evidence="8 9">CBS 33761</strain>
    </source>
</reference>
<evidence type="ECO:0000259" key="7">
    <source>
        <dbReference type="Pfam" id="PF01494"/>
    </source>
</evidence>
<keyword evidence="4" id="KW-0285">Flavoprotein</keyword>